<dbReference type="PANTHER" id="PTHR43194">
    <property type="entry name" value="HYDROLASE ALPHA/BETA FOLD FAMILY"/>
    <property type="match status" value="1"/>
</dbReference>
<dbReference type="PANTHER" id="PTHR43194:SF2">
    <property type="entry name" value="PEROXISOMAL MEMBRANE PROTEIN LPX1"/>
    <property type="match status" value="1"/>
</dbReference>
<dbReference type="EMBL" id="SBLC01000017">
    <property type="protein sequence ID" value="RWY40064.1"/>
    <property type="molecule type" value="Genomic_DNA"/>
</dbReference>
<keyword evidence="2" id="KW-0378">Hydrolase</keyword>
<dbReference type="Proteomes" id="UP000287168">
    <property type="component" value="Unassembled WGS sequence"/>
</dbReference>
<dbReference type="SUPFAM" id="SSF53474">
    <property type="entry name" value="alpha/beta-Hydrolases"/>
    <property type="match status" value="1"/>
</dbReference>
<organism evidence="2 3">
    <name type="scientific">Falsigemmobacter intermedius</name>
    <dbReference type="NCBI Taxonomy" id="1553448"/>
    <lineage>
        <taxon>Bacteria</taxon>
        <taxon>Pseudomonadati</taxon>
        <taxon>Pseudomonadota</taxon>
        <taxon>Alphaproteobacteria</taxon>
        <taxon>Rhodobacterales</taxon>
        <taxon>Paracoccaceae</taxon>
        <taxon>Falsigemmobacter</taxon>
    </lineage>
</organism>
<evidence type="ECO:0000259" key="1">
    <source>
        <dbReference type="Pfam" id="PF12697"/>
    </source>
</evidence>
<keyword evidence="3" id="KW-1185">Reference proteome</keyword>
<sequence length="249" mass="26593">MTPRRCLLLHGWSMGGATMAPLAAELAAEGAVVECPDLPGHAADGYPATFAGAEAMLRDLLSDGRPRVLIGWSMGALIAWRWLAAQPEAPVTAMVSLDMSPRPLPAPGWDFAMGPQAAPLLRRAARYRSHWQETAPAIARGIFAPEREALAETLLPVIRRHDGAVMAALWEEILAQDLRDEISRIPQPQLFIHGAQSQVCPPGCANWLAQKAMSGQGVILPGTGHAPHIEAPRATARALLTALEALSPL</sequence>
<dbReference type="RefSeq" id="WP_128489684.1">
    <property type="nucleotide sequence ID" value="NZ_JBHLXB010000022.1"/>
</dbReference>
<protein>
    <submittedName>
        <fullName evidence="2">Alpha/beta hydrolase</fullName>
    </submittedName>
</protein>
<dbReference type="Gene3D" id="3.40.50.1820">
    <property type="entry name" value="alpha/beta hydrolase"/>
    <property type="match status" value="1"/>
</dbReference>
<name>A0A444MA55_9RHOB</name>
<dbReference type="Pfam" id="PF12697">
    <property type="entry name" value="Abhydrolase_6"/>
    <property type="match status" value="1"/>
</dbReference>
<dbReference type="InterPro" id="IPR029058">
    <property type="entry name" value="AB_hydrolase_fold"/>
</dbReference>
<dbReference type="AlphaFoldDB" id="A0A444MA55"/>
<evidence type="ECO:0000313" key="2">
    <source>
        <dbReference type="EMBL" id="RWY40064.1"/>
    </source>
</evidence>
<gene>
    <name evidence="2" type="ORF">EP867_12400</name>
</gene>
<dbReference type="GO" id="GO:0016787">
    <property type="term" value="F:hydrolase activity"/>
    <property type="evidence" value="ECO:0007669"/>
    <property type="project" value="UniProtKB-KW"/>
</dbReference>
<dbReference type="OrthoDB" id="9779853at2"/>
<accession>A0A444MA55</accession>
<evidence type="ECO:0000313" key="3">
    <source>
        <dbReference type="Proteomes" id="UP000287168"/>
    </source>
</evidence>
<dbReference type="InterPro" id="IPR000073">
    <property type="entry name" value="AB_hydrolase_1"/>
</dbReference>
<proteinExistence type="predicted"/>
<feature type="domain" description="AB hydrolase-1" evidence="1">
    <location>
        <begin position="7"/>
        <end position="238"/>
    </location>
</feature>
<reference evidence="2 3" key="1">
    <citation type="journal article" date="2015" name="Int. J. Syst. Evol. Microbiol.">
        <title>Gemmobacter intermedius sp. nov., isolated from a white stork (Ciconia ciconia).</title>
        <authorList>
            <person name="Kampfer P."/>
            <person name="Jerzak L."/>
            <person name="Wilharm G."/>
            <person name="Golke J."/>
            <person name="Busse H.J."/>
            <person name="Glaeser S.P."/>
        </authorList>
    </citation>
    <scope>NUCLEOTIDE SEQUENCE [LARGE SCALE GENOMIC DNA]</scope>
    <source>
        <strain evidence="2 3">119/4</strain>
    </source>
</reference>
<comment type="caution">
    <text evidence="2">The sequence shown here is derived from an EMBL/GenBank/DDBJ whole genome shotgun (WGS) entry which is preliminary data.</text>
</comment>
<dbReference type="InterPro" id="IPR050228">
    <property type="entry name" value="Carboxylesterase_BioH"/>
</dbReference>